<dbReference type="GO" id="GO:0006302">
    <property type="term" value="P:double-strand break repair"/>
    <property type="evidence" value="ECO:0007669"/>
    <property type="project" value="TreeGrafter"/>
</dbReference>
<evidence type="ECO:0000256" key="9">
    <source>
        <dbReference type="ARBA" id="ARBA00023204"/>
    </source>
</evidence>
<comment type="caution">
    <text evidence="14">The sequence shown here is derived from an EMBL/GenBank/DDBJ whole genome shotgun (WGS) entry which is preliminary data.</text>
</comment>
<evidence type="ECO:0000259" key="13">
    <source>
        <dbReference type="Pfam" id="PF03372"/>
    </source>
</evidence>
<feature type="region of interest" description="Disordered" evidence="11">
    <location>
        <begin position="69"/>
        <end position="97"/>
    </location>
</feature>
<keyword evidence="8" id="KW-0460">Magnesium</keyword>
<dbReference type="Gene3D" id="3.60.10.10">
    <property type="entry name" value="Endonuclease/exonuclease/phosphatase"/>
    <property type="match status" value="1"/>
</dbReference>
<evidence type="ECO:0000256" key="11">
    <source>
        <dbReference type="SAM" id="MobiDB-lite"/>
    </source>
</evidence>
<dbReference type="GO" id="GO:0046872">
    <property type="term" value="F:metal ion binding"/>
    <property type="evidence" value="ECO:0007669"/>
    <property type="project" value="UniProtKB-KW"/>
</dbReference>
<gene>
    <name evidence="14" type="ORF">PECAL_4P18320</name>
</gene>
<evidence type="ECO:0000256" key="3">
    <source>
        <dbReference type="ARBA" id="ARBA00004322"/>
    </source>
</evidence>
<feature type="transmembrane region" description="Helical" evidence="12">
    <location>
        <begin position="34"/>
        <end position="54"/>
    </location>
</feature>
<evidence type="ECO:0000256" key="1">
    <source>
        <dbReference type="ARBA" id="ARBA00001936"/>
    </source>
</evidence>
<feature type="domain" description="Endonuclease/exonuclease/phosphatase" evidence="13">
    <location>
        <begin position="226"/>
        <end position="500"/>
    </location>
</feature>
<evidence type="ECO:0000313" key="14">
    <source>
        <dbReference type="EMBL" id="CAH0374543.1"/>
    </source>
</evidence>
<comment type="subcellular location">
    <subcellularLocation>
        <location evidence="3">Nucleus</location>
        <location evidence="3">PML body</location>
    </subcellularLocation>
</comment>
<dbReference type="Pfam" id="PF03372">
    <property type="entry name" value="Exo_endo_phos"/>
    <property type="match status" value="1"/>
</dbReference>
<evidence type="ECO:0000256" key="6">
    <source>
        <dbReference type="ARBA" id="ARBA00022763"/>
    </source>
</evidence>
<evidence type="ECO:0000256" key="5">
    <source>
        <dbReference type="ARBA" id="ARBA00022723"/>
    </source>
</evidence>
<dbReference type="GO" id="GO:0005737">
    <property type="term" value="C:cytoplasm"/>
    <property type="evidence" value="ECO:0007669"/>
    <property type="project" value="TreeGrafter"/>
</dbReference>
<keyword evidence="7" id="KW-0378">Hydrolase</keyword>
<dbReference type="InterPro" id="IPR005135">
    <property type="entry name" value="Endo/exonuclease/phosphatase"/>
</dbReference>
<dbReference type="AlphaFoldDB" id="A0A8J2SLC6"/>
<evidence type="ECO:0000256" key="7">
    <source>
        <dbReference type="ARBA" id="ARBA00022801"/>
    </source>
</evidence>
<dbReference type="GO" id="GO:0070260">
    <property type="term" value="F:5'-tyrosyl-DNA phosphodiesterase activity"/>
    <property type="evidence" value="ECO:0007669"/>
    <property type="project" value="TreeGrafter"/>
</dbReference>
<reference evidence="14" key="1">
    <citation type="submission" date="2021-11" db="EMBL/GenBank/DDBJ databases">
        <authorList>
            <consortium name="Genoscope - CEA"/>
            <person name="William W."/>
        </authorList>
    </citation>
    <scope>NUCLEOTIDE SEQUENCE</scope>
</reference>
<protein>
    <recommendedName>
        <fullName evidence="13">Endonuclease/exonuclease/phosphatase domain-containing protein</fullName>
    </recommendedName>
</protein>
<sequence length="512" mass="54756">MHRRQPLPAYSGATTLRHDDDKHAKHLHARTRKLWFAAAVVGIVVLVMGARALLLPSLVEVEVTRSHEATRGTGTTGAADKKTAGPQYVHPLDDRSATRRAVEASAAALRRELSRAYGQAQKRVRARKNRAAPPPPPAEEPRPARAVAAAAARGAVDGLAAGGEVIDGTTRRRAMDVLVARVDATRDEAARQAAIDAGGAARDAYRANDFCDAVPAPKTPHTLRVASLNLWQPAADTWPRRRAALARLLRDADVDVVALQEARGEPRWVDELREACAAEGLEFPHSRYVPGTGGGAGGAAPPGWAEEGVGVLSKFPLPRDDDALAPMPPAARSSDRNPRTALGVLAETPFGNLRVVAAHLSYDRRQQCDSVSTILRPWLDALWGREEALGQVLVGDLNTYPDYEWPLDALTLEPEILRLVGGPCAADAPLVLEGPPFVDAWARTRPLDSGATFPNPETMNLDAARPDRVLARGLGLRPRAAAVLGCDLVEGAKGHAPSDHRLLVVDLEVVAP</sequence>
<keyword evidence="12" id="KW-0812">Transmembrane</keyword>
<keyword evidence="10" id="KW-0539">Nucleus</keyword>
<keyword evidence="4" id="KW-0540">Nuclease</keyword>
<keyword evidence="6" id="KW-0227">DNA damage</keyword>
<name>A0A8J2SLC6_9STRA</name>
<comment type="cofactor">
    <cofactor evidence="1">
        <name>Mn(2+)</name>
        <dbReference type="ChEBI" id="CHEBI:29035"/>
    </cofactor>
</comment>
<dbReference type="PANTHER" id="PTHR15822:SF4">
    <property type="entry name" value="TYROSYL-DNA PHOSPHODIESTERASE 2"/>
    <property type="match status" value="1"/>
</dbReference>
<dbReference type="GO" id="GO:0004518">
    <property type="term" value="F:nuclease activity"/>
    <property type="evidence" value="ECO:0007669"/>
    <property type="project" value="UniProtKB-KW"/>
</dbReference>
<dbReference type="OrthoDB" id="387657at2759"/>
<keyword evidence="12" id="KW-0472">Membrane</keyword>
<evidence type="ECO:0000256" key="12">
    <source>
        <dbReference type="SAM" id="Phobius"/>
    </source>
</evidence>
<dbReference type="InterPro" id="IPR051547">
    <property type="entry name" value="TDP2-like"/>
</dbReference>
<dbReference type="EMBL" id="CAKKNE010000004">
    <property type="protein sequence ID" value="CAH0374543.1"/>
    <property type="molecule type" value="Genomic_DNA"/>
</dbReference>
<keyword evidence="15" id="KW-1185">Reference proteome</keyword>
<dbReference type="InterPro" id="IPR036691">
    <property type="entry name" value="Endo/exonu/phosph_ase_sf"/>
</dbReference>
<proteinExistence type="predicted"/>
<dbReference type="SUPFAM" id="SSF56219">
    <property type="entry name" value="DNase I-like"/>
    <property type="match status" value="1"/>
</dbReference>
<comment type="cofactor">
    <cofactor evidence="2">
        <name>Mg(2+)</name>
        <dbReference type="ChEBI" id="CHEBI:18420"/>
    </cofactor>
</comment>
<organism evidence="14 15">
    <name type="scientific">Pelagomonas calceolata</name>
    <dbReference type="NCBI Taxonomy" id="35677"/>
    <lineage>
        <taxon>Eukaryota</taxon>
        <taxon>Sar</taxon>
        <taxon>Stramenopiles</taxon>
        <taxon>Ochrophyta</taxon>
        <taxon>Pelagophyceae</taxon>
        <taxon>Pelagomonadales</taxon>
        <taxon>Pelagomonadaceae</taxon>
        <taxon>Pelagomonas</taxon>
    </lineage>
</organism>
<accession>A0A8J2SLC6</accession>
<dbReference type="Proteomes" id="UP000789595">
    <property type="component" value="Unassembled WGS sequence"/>
</dbReference>
<evidence type="ECO:0000256" key="8">
    <source>
        <dbReference type="ARBA" id="ARBA00022842"/>
    </source>
</evidence>
<keyword evidence="12" id="KW-1133">Transmembrane helix</keyword>
<keyword evidence="9" id="KW-0234">DNA repair</keyword>
<evidence type="ECO:0000256" key="4">
    <source>
        <dbReference type="ARBA" id="ARBA00022722"/>
    </source>
</evidence>
<feature type="region of interest" description="Disordered" evidence="11">
    <location>
        <begin position="118"/>
        <end position="143"/>
    </location>
</feature>
<dbReference type="PANTHER" id="PTHR15822">
    <property type="entry name" value="TRAF AND TNF RECEPTOR-ASSOCIATED PROTEIN"/>
    <property type="match status" value="1"/>
</dbReference>
<evidence type="ECO:0000256" key="10">
    <source>
        <dbReference type="ARBA" id="ARBA00023242"/>
    </source>
</evidence>
<evidence type="ECO:0000313" key="15">
    <source>
        <dbReference type="Proteomes" id="UP000789595"/>
    </source>
</evidence>
<evidence type="ECO:0000256" key="2">
    <source>
        <dbReference type="ARBA" id="ARBA00001946"/>
    </source>
</evidence>
<keyword evidence="5" id="KW-0479">Metal-binding</keyword>
<dbReference type="GO" id="GO:0003697">
    <property type="term" value="F:single-stranded DNA binding"/>
    <property type="evidence" value="ECO:0007669"/>
    <property type="project" value="TreeGrafter"/>
</dbReference>